<dbReference type="Proteomes" id="UP000030645">
    <property type="component" value="Unassembled WGS sequence"/>
</dbReference>
<dbReference type="AlphaFoldDB" id="W9RXT7"/>
<keyword evidence="2" id="KW-1185">Reference proteome</keyword>
<name>W9RXT7_9ROSA</name>
<evidence type="ECO:0000313" key="2">
    <source>
        <dbReference type="Proteomes" id="UP000030645"/>
    </source>
</evidence>
<sequence>MNHNLMDHTMTNAGDCRSVDGGICQVLAEDSPVTGVIWLWIITCQVIAGDPAGGRGNQLGYGQRPTGGRCNLSSYGS</sequence>
<proteinExistence type="predicted"/>
<accession>W9RXT7</accession>
<gene>
    <name evidence="1" type="ORF">L484_021628</name>
</gene>
<protein>
    <submittedName>
        <fullName evidence="1">Uncharacterized protein</fullName>
    </submittedName>
</protein>
<evidence type="ECO:0000313" key="1">
    <source>
        <dbReference type="EMBL" id="EXC16971.1"/>
    </source>
</evidence>
<reference evidence="2" key="1">
    <citation type="submission" date="2013-01" db="EMBL/GenBank/DDBJ databases">
        <title>Draft Genome Sequence of a Mulberry Tree, Morus notabilis C.K. Schneid.</title>
        <authorList>
            <person name="He N."/>
            <person name="Zhao S."/>
        </authorList>
    </citation>
    <scope>NUCLEOTIDE SEQUENCE</scope>
</reference>
<organism evidence="1 2">
    <name type="scientific">Morus notabilis</name>
    <dbReference type="NCBI Taxonomy" id="981085"/>
    <lineage>
        <taxon>Eukaryota</taxon>
        <taxon>Viridiplantae</taxon>
        <taxon>Streptophyta</taxon>
        <taxon>Embryophyta</taxon>
        <taxon>Tracheophyta</taxon>
        <taxon>Spermatophyta</taxon>
        <taxon>Magnoliopsida</taxon>
        <taxon>eudicotyledons</taxon>
        <taxon>Gunneridae</taxon>
        <taxon>Pentapetalae</taxon>
        <taxon>rosids</taxon>
        <taxon>fabids</taxon>
        <taxon>Rosales</taxon>
        <taxon>Moraceae</taxon>
        <taxon>Moreae</taxon>
        <taxon>Morus</taxon>
    </lineage>
</organism>
<dbReference type="EMBL" id="KE345804">
    <property type="protein sequence ID" value="EXC16971.1"/>
    <property type="molecule type" value="Genomic_DNA"/>
</dbReference>